<evidence type="ECO:0000256" key="10">
    <source>
        <dbReference type="ARBA" id="ARBA00023125"/>
    </source>
</evidence>
<dbReference type="Pfam" id="PF17207">
    <property type="entry name" value="MCM_OB"/>
    <property type="match status" value="1"/>
</dbReference>
<dbReference type="InterPro" id="IPR027925">
    <property type="entry name" value="MCM_N"/>
</dbReference>
<dbReference type="Pfam" id="PF14528">
    <property type="entry name" value="LAGLIDADG_3"/>
    <property type="match status" value="2"/>
</dbReference>
<keyword evidence="9" id="KW-0651">Protein splicing</keyword>
<dbReference type="GO" id="GO:0005524">
    <property type="term" value="F:ATP binding"/>
    <property type="evidence" value="ECO:0007669"/>
    <property type="project" value="UniProtKB-KW"/>
</dbReference>
<dbReference type="SUPFAM" id="SSF52540">
    <property type="entry name" value="P-loop containing nucleoside triphosphate hydrolases"/>
    <property type="match status" value="2"/>
</dbReference>
<feature type="region of interest" description="Disordered" evidence="12">
    <location>
        <begin position="1174"/>
        <end position="1204"/>
    </location>
</feature>
<keyword evidence="16" id="KW-1185">Reference proteome</keyword>
<feature type="domain" description="MCM C-terminal AAA(+) ATPase" evidence="13">
    <location>
        <begin position="279"/>
        <end position="401"/>
    </location>
</feature>
<dbReference type="InterPro" id="IPR006142">
    <property type="entry name" value="INTEIN"/>
</dbReference>
<dbReference type="InterPro" id="IPR003586">
    <property type="entry name" value="Hint_dom_C"/>
</dbReference>
<dbReference type="GO" id="GO:0016787">
    <property type="term" value="F:hydrolase activity"/>
    <property type="evidence" value="ECO:0007669"/>
    <property type="project" value="UniProtKB-KW"/>
</dbReference>
<dbReference type="InterPro" id="IPR018525">
    <property type="entry name" value="MCM_CS"/>
</dbReference>
<dbReference type="FunFam" id="2.20.28.10:FF:000003">
    <property type="entry name" value="DNA helicase"/>
    <property type="match status" value="1"/>
</dbReference>
<dbReference type="Gene3D" id="2.40.50.140">
    <property type="entry name" value="Nucleic acid-binding proteins"/>
    <property type="match status" value="1"/>
</dbReference>
<evidence type="ECO:0000256" key="6">
    <source>
        <dbReference type="ARBA" id="ARBA00022806"/>
    </source>
</evidence>
<dbReference type="InterPro" id="IPR027417">
    <property type="entry name" value="P-loop_NTPase"/>
</dbReference>
<gene>
    <name evidence="15" type="ORF">OS889_00800</name>
</gene>
<evidence type="ECO:0000256" key="11">
    <source>
        <dbReference type="RuleBase" id="RU004070"/>
    </source>
</evidence>
<proteinExistence type="inferred from homology"/>
<organism evidence="15 16">
    <name type="scientific">Halobellus rubicundus</name>
    <dbReference type="NCBI Taxonomy" id="2996466"/>
    <lineage>
        <taxon>Archaea</taxon>
        <taxon>Methanobacteriati</taxon>
        <taxon>Methanobacteriota</taxon>
        <taxon>Stenosarchaea group</taxon>
        <taxon>Halobacteria</taxon>
        <taxon>Halobacteriales</taxon>
        <taxon>Haloferacaceae</taxon>
        <taxon>Halobellus</taxon>
    </lineage>
</organism>
<dbReference type="PRINTS" id="PR00379">
    <property type="entry name" value="INTEIN"/>
</dbReference>
<dbReference type="Proteomes" id="UP001570511">
    <property type="component" value="Unassembled WGS sequence"/>
</dbReference>
<dbReference type="InterPro" id="IPR004042">
    <property type="entry name" value="Intein_endonuc_central"/>
</dbReference>
<dbReference type="InterPro" id="IPR030934">
    <property type="entry name" value="Intein_C"/>
</dbReference>
<keyword evidence="4 11" id="KW-0547">Nucleotide-binding</keyword>
<dbReference type="SMART" id="SM00305">
    <property type="entry name" value="HintC"/>
    <property type="match status" value="2"/>
</dbReference>
<reference evidence="15 16" key="1">
    <citation type="submission" date="2024-08" db="EMBL/GenBank/DDBJ databases">
        <title>Halobellus sp. MBLA0158 whole genome sequence.</title>
        <authorList>
            <person name="Hwang C.Y."/>
            <person name="Cho E.-S."/>
            <person name="Seo M.-J."/>
        </authorList>
    </citation>
    <scope>NUCLEOTIDE SEQUENCE [LARGE SCALE GENOMIC DNA]</scope>
    <source>
        <strain evidence="15 16">MBLA0158</strain>
    </source>
</reference>
<dbReference type="InterPro" id="IPR012340">
    <property type="entry name" value="NA-bd_OB-fold"/>
</dbReference>
<dbReference type="Pfam" id="PF17855">
    <property type="entry name" value="MCM_lid"/>
    <property type="match status" value="1"/>
</dbReference>
<dbReference type="InterPro" id="IPR036844">
    <property type="entry name" value="Hint_dom_sf"/>
</dbReference>
<evidence type="ECO:0000256" key="7">
    <source>
        <dbReference type="ARBA" id="ARBA00022813"/>
    </source>
</evidence>
<evidence type="ECO:0000256" key="4">
    <source>
        <dbReference type="ARBA" id="ARBA00022741"/>
    </source>
</evidence>
<keyword evidence="7" id="KW-0068">Autocatalytic cleavage</keyword>
<dbReference type="InterPro" id="IPR041562">
    <property type="entry name" value="MCM_lid"/>
</dbReference>
<dbReference type="PROSITE" id="PS50818">
    <property type="entry name" value="INTEIN_C_TER"/>
    <property type="match status" value="2"/>
</dbReference>
<dbReference type="InterPro" id="IPR033762">
    <property type="entry name" value="MCM_OB"/>
</dbReference>
<dbReference type="SUPFAM" id="SSF51294">
    <property type="entry name" value="Hedgehog/intein (Hint) domain"/>
    <property type="match status" value="2"/>
</dbReference>
<keyword evidence="15" id="KW-0255">Endonuclease</keyword>
<name>A0ABD5MA31_9EURY</name>
<feature type="compositionally biased region" description="Basic and acidic residues" evidence="12">
    <location>
        <begin position="1193"/>
        <end position="1204"/>
    </location>
</feature>
<feature type="compositionally biased region" description="Polar residues" evidence="12">
    <location>
        <begin position="523"/>
        <end position="540"/>
    </location>
</feature>
<dbReference type="CDD" id="cd00093">
    <property type="entry name" value="HTH_XRE"/>
    <property type="match status" value="2"/>
</dbReference>
<dbReference type="Gene3D" id="1.10.10.10">
    <property type="entry name" value="Winged helix-like DNA-binding domain superfamily/Winged helix DNA-binding domain"/>
    <property type="match status" value="1"/>
</dbReference>
<dbReference type="Gene3D" id="3.40.50.300">
    <property type="entry name" value="P-loop containing nucleotide triphosphate hydrolases"/>
    <property type="match status" value="2"/>
</dbReference>
<dbReference type="GO" id="GO:0004519">
    <property type="term" value="F:endonuclease activity"/>
    <property type="evidence" value="ECO:0007669"/>
    <property type="project" value="UniProtKB-KW"/>
</dbReference>
<evidence type="ECO:0000256" key="5">
    <source>
        <dbReference type="ARBA" id="ARBA00022801"/>
    </source>
</evidence>
<dbReference type="SUPFAM" id="SSF50249">
    <property type="entry name" value="Nucleic acid-binding proteins"/>
    <property type="match status" value="1"/>
</dbReference>
<dbReference type="SMART" id="SM00530">
    <property type="entry name" value="HTH_XRE"/>
    <property type="match status" value="3"/>
</dbReference>
<dbReference type="InterPro" id="IPR027434">
    <property type="entry name" value="Homing_endonucl"/>
</dbReference>
<dbReference type="PROSITE" id="PS50817">
    <property type="entry name" value="INTEIN_N_TER"/>
    <property type="match status" value="2"/>
</dbReference>
<dbReference type="InterPro" id="IPR004860">
    <property type="entry name" value="LAGLIDADG_dom"/>
</dbReference>
<dbReference type="GO" id="GO:0003678">
    <property type="term" value="F:DNA helicase activity"/>
    <property type="evidence" value="ECO:0007669"/>
    <property type="project" value="UniProtKB-EC"/>
</dbReference>
<dbReference type="NCBIfam" id="TIGR01443">
    <property type="entry name" value="intein_Cterm"/>
    <property type="match status" value="2"/>
</dbReference>
<dbReference type="Gene3D" id="1.10.260.40">
    <property type="entry name" value="lambda repressor-like DNA-binding domains"/>
    <property type="match status" value="1"/>
</dbReference>
<evidence type="ECO:0000313" key="16">
    <source>
        <dbReference type="Proteomes" id="UP001570511"/>
    </source>
</evidence>
<evidence type="ECO:0000256" key="1">
    <source>
        <dbReference type="ARBA" id="ARBA00008010"/>
    </source>
</evidence>
<dbReference type="PROSITE" id="PS50819">
    <property type="entry name" value="INTEIN_ENDONUCLEASE"/>
    <property type="match status" value="2"/>
</dbReference>
<dbReference type="CDD" id="cd00081">
    <property type="entry name" value="Hint"/>
    <property type="match status" value="3"/>
</dbReference>
<dbReference type="GO" id="GO:0003677">
    <property type="term" value="F:DNA binding"/>
    <property type="evidence" value="ECO:0007669"/>
    <property type="project" value="UniProtKB-KW"/>
</dbReference>
<dbReference type="Pfam" id="PF14890">
    <property type="entry name" value="Intein_splicing"/>
    <property type="match status" value="1"/>
</dbReference>
<sequence length="1871" mass="208411">MAQAPQDSRDLTDRFIQFYRKYYRDEIGTLAQKYPNEQRSLYVDYEDLYKFDTELAEDYRKQPDQIREYAEEALRLYDLPADVKLGRAHVRLRGLPETVDIRDIRVHDDHIGRLIAVQGIVRKATDVRPKITEAAFECQRCGTMTYIPQSDSGFQEPHECQGCERQGPFHVDFDQSEFVDAQKVRVQESPEGLRGGETPQSIDIDLEDDVTGKVTAGDHVTVTGVLHIEQQTSGNEKTPIFDLYMDGVSVEIEDEEFEDMDITDEDVAEIVDLSNEPDIYEKMVASVAPSIYGYEQEKLAMILQLFSGVTKHLPDGSRIRGDLHMLLIGDPGTGKSAMLQYIRNIAPRSVYTSGKGSSSAGLTAAAVRDDFGDGQQWTLEAGALVLADKGIAAVDELDKMRCVTGDTLVHTTDGIRPIRELAREAASSGTVEPLSNGRTIRDDVTGVWTLAQDGKLVQRPVTAVHEYNAPDTLYEVTLESGESVSATADHPFFVFEGGDRRERATAELEAGDWVYVPETVQDTATDGGTASAPTPQTAGDTSGPAADLSPAKGAILGYLAGDGNVYSHDTGGSHGIRFTNKEEQLLSHFESVCRKAYGKKAVRHPSEQRDDGVETVRLHGKEYVDDLLESGLNLETYEGKRVPVEVTRSDGETKAAFIRALADSEGTVDERSVKIHSSSYDLLLGSKMLLSEFSIRCQIQTRSRENKRDLYVLAITAADSIDSYNREIGFTLDRKQSALDEAAGRTTGDRAIIDVLPDIGDRLRQIRKSLRLHQSECGLNGATYCNFENGDANPSLHRAKRIVSAFAARRRQAYTDLDLLDEPPSWTVLNVLRDEYHVSQRELAAGTAYTQQRISYHWEQDDALRETVAERLRNILKTVVETDIEGVSELVAADVRWRRIESVEPTSPASDDDKIPVLERQLADELGCDRDCARERARKLLDTEPTAESWVELRSELERHGVSFQRLADELGVAGSTVSRWFSRTVDVDNFERVSEAAFDLLDDVRIRIESIYDEIESRDRSPKVYDLTVQGTHNFVANGMIVHNSEDRSAMHEALEQQSYHPKSEILLSDGRRVEIGPFVDSLMDERADDVVDGVDCEILPVDDVGVHTVDLDANDVEKVPIDRVSRHEAPEEFVRVTLSNGRSVTVTPEHPMFVDDGGAVGTVDAADISEGDFVPAPRKLPNSAAPMPLADEEHRGKERDVDFPNEMSPDLAEVLGFLTAEGHSYSGGRTHEIGFSNQDERLLDRMDRLMGDLFGLGSTDAVNGAGTTTKRWVSTKLYRWFESNFPEVMEKSRQKRMPAAVLGASEEEIRRFLVGAFAGDGGVESEAMSFSTASPGLAEDYADALLKIGVASRIHHDEAEDSWKTYVMGDSTERFVEAVVEPADDRYEKAQQFVERSNETERHHDVLPTSAARELRSLKRLLGIPLDGRFRAALDEEYGVQISTVETELETLRERTETIRAGIDDVSTLAEARELVGWSGRQLADRLPAATTSAVHYAEDGGYTAARRAEMRRNAVGAIEDALTEAERRIDALESRCDLRYYRVRDVQTVPNEGEHACEWVYDVTVEPTNTFVSGGVVLHNSISVSKAGINATLKSRCSLLGAANPKYGRFDQYEPIGEQIDLEPALISRFDLIFTVTDDPDPESDAELAEHIINTNYAGELHTQKSKVPSSEFTDDEVDSATEEVTPEIDAELLRKYIAYAKRNCYPTMTEEAKEVIRDFYVDFRAKGADDDAPVPVTARKLEALVRLSEASARLRLSDTVEREDAVRVTEIVESCLRDIGMDPETGEFDADIVETGTSKNQRDRIKNIKHLIEELEDEYEEGAPVEEVIERATADLGLDESKAEGEIENLKRKGELYEPRQDYLRTT</sequence>
<dbReference type="Pfam" id="PF21120">
    <property type="entry name" value="WHD_MCM_arc"/>
    <property type="match status" value="1"/>
</dbReference>
<dbReference type="InterPro" id="IPR048907">
    <property type="entry name" value="WHD_MCM_arc"/>
</dbReference>
<dbReference type="GO" id="GO:0006260">
    <property type="term" value="P:DNA replication"/>
    <property type="evidence" value="ECO:0007669"/>
    <property type="project" value="UniProtKB-KW"/>
</dbReference>
<keyword evidence="3" id="KW-0235">DNA replication</keyword>
<dbReference type="InterPro" id="IPR003587">
    <property type="entry name" value="Hint_dom_N"/>
</dbReference>
<feature type="compositionally biased region" description="Acidic residues" evidence="12">
    <location>
        <begin position="1676"/>
        <end position="1688"/>
    </location>
</feature>
<dbReference type="EC" id="3.6.4.12" evidence="2"/>
<dbReference type="PRINTS" id="PR01657">
    <property type="entry name" value="MCMFAMILY"/>
</dbReference>
<accession>A0ABD5MA31</accession>
<feature type="domain" description="DOD-type homing endonuclease" evidence="14">
    <location>
        <begin position="555"/>
        <end position="695"/>
    </location>
</feature>
<feature type="domain" description="DOD-type homing endonuclease" evidence="14">
    <location>
        <begin position="1216"/>
        <end position="1352"/>
    </location>
</feature>
<evidence type="ECO:0000256" key="2">
    <source>
        <dbReference type="ARBA" id="ARBA00012551"/>
    </source>
</evidence>
<dbReference type="InterPro" id="IPR001208">
    <property type="entry name" value="MCM_dom"/>
</dbReference>
<keyword evidence="10 11" id="KW-0238">DNA-binding</keyword>
<dbReference type="InterPro" id="IPR031327">
    <property type="entry name" value="MCM"/>
</dbReference>
<dbReference type="Gene3D" id="3.10.28.10">
    <property type="entry name" value="Homing endonucleases"/>
    <property type="match status" value="2"/>
</dbReference>
<dbReference type="NCBIfam" id="TIGR01445">
    <property type="entry name" value="intein_Nterm"/>
    <property type="match status" value="2"/>
</dbReference>
<dbReference type="PANTHER" id="PTHR11630">
    <property type="entry name" value="DNA REPLICATION LICENSING FACTOR MCM FAMILY MEMBER"/>
    <property type="match status" value="1"/>
</dbReference>
<evidence type="ECO:0000313" key="15">
    <source>
        <dbReference type="EMBL" id="MFA1609544.1"/>
    </source>
</evidence>
<dbReference type="PROSITE" id="PS00847">
    <property type="entry name" value="MCM_1"/>
    <property type="match status" value="1"/>
</dbReference>
<dbReference type="SMART" id="SM00350">
    <property type="entry name" value="MCM"/>
    <property type="match status" value="1"/>
</dbReference>
<protein>
    <recommendedName>
        <fullName evidence="2">DNA helicase</fullName>
        <ecNumber evidence="2">3.6.4.12</ecNumber>
    </recommendedName>
</protein>
<keyword evidence="6" id="KW-0347">Helicase</keyword>
<dbReference type="RefSeq" id="WP_372386582.1">
    <property type="nucleotide sequence ID" value="NZ_JBGNYA010000001.1"/>
</dbReference>
<keyword evidence="8 11" id="KW-0067">ATP-binding</keyword>
<evidence type="ECO:0000259" key="14">
    <source>
        <dbReference type="PROSITE" id="PS50819"/>
    </source>
</evidence>
<evidence type="ECO:0000256" key="9">
    <source>
        <dbReference type="ARBA" id="ARBA00023000"/>
    </source>
</evidence>
<evidence type="ECO:0000256" key="3">
    <source>
        <dbReference type="ARBA" id="ARBA00022705"/>
    </source>
</evidence>
<dbReference type="PROSITE" id="PS50051">
    <property type="entry name" value="MCM_2"/>
    <property type="match status" value="2"/>
</dbReference>
<dbReference type="Gene3D" id="2.170.16.10">
    <property type="entry name" value="Hedgehog/Intein (Hint) domain"/>
    <property type="match status" value="4"/>
</dbReference>
<dbReference type="InterPro" id="IPR001387">
    <property type="entry name" value="Cro/C1-type_HTH"/>
</dbReference>
<feature type="domain" description="MCM C-terminal AAA(+) ATPase" evidence="13">
    <location>
        <begin position="1579"/>
        <end position="1655"/>
    </location>
</feature>
<dbReference type="SUPFAM" id="SSF55608">
    <property type="entry name" value="Homing endonucleases"/>
    <property type="match status" value="2"/>
</dbReference>
<dbReference type="Gene3D" id="2.20.28.10">
    <property type="match status" value="1"/>
</dbReference>
<dbReference type="EMBL" id="JBGNYA010000001">
    <property type="protein sequence ID" value="MFA1609544.1"/>
    <property type="molecule type" value="Genomic_DNA"/>
</dbReference>
<dbReference type="InterPro" id="IPR006141">
    <property type="entry name" value="Intein_N"/>
</dbReference>
<dbReference type="SUPFAM" id="SSF47413">
    <property type="entry name" value="lambda repressor-like DNA-binding domains"/>
    <property type="match status" value="1"/>
</dbReference>
<evidence type="ECO:0000259" key="13">
    <source>
        <dbReference type="PROSITE" id="PS50051"/>
    </source>
</evidence>
<dbReference type="SMART" id="SM00306">
    <property type="entry name" value="HintN"/>
    <property type="match status" value="2"/>
</dbReference>
<dbReference type="InterPro" id="IPR010982">
    <property type="entry name" value="Lambda_DNA-bd_dom_sf"/>
</dbReference>
<dbReference type="InterPro" id="IPR036388">
    <property type="entry name" value="WH-like_DNA-bd_sf"/>
</dbReference>
<dbReference type="Pfam" id="PF00493">
    <property type="entry name" value="MCM"/>
    <property type="match status" value="2"/>
</dbReference>
<feature type="region of interest" description="Disordered" evidence="12">
    <location>
        <begin position="1667"/>
        <end position="1688"/>
    </location>
</feature>
<dbReference type="PANTHER" id="PTHR11630:SF66">
    <property type="entry name" value="DNA REPLICATION LICENSING FACTOR MCM4"/>
    <property type="match status" value="1"/>
</dbReference>
<evidence type="ECO:0000256" key="12">
    <source>
        <dbReference type="SAM" id="MobiDB-lite"/>
    </source>
</evidence>
<comment type="similarity">
    <text evidence="1 11">Belongs to the MCM family.</text>
</comment>
<feature type="region of interest" description="Disordered" evidence="12">
    <location>
        <begin position="523"/>
        <end position="547"/>
    </location>
</feature>
<dbReference type="Gene3D" id="3.30.1640.10">
    <property type="entry name" value="mini-chromosome maintenance (MCM) complex, chain A, domain 1"/>
    <property type="match status" value="1"/>
</dbReference>
<evidence type="ECO:0000256" key="8">
    <source>
        <dbReference type="ARBA" id="ARBA00022840"/>
    </source>
</evidence>
<keyword evidence="5" id="KW-0378">Hydrolase</keyword>
<comment type="caution">
    <text evidence="15">The sequence shown here is derived from an EMBL/GenBank/DDBJ whole genome shotgun (WGS) entry which is preliminary data.</text>
</comment>
<keyword evidence="15" id="KW-0540">Nuclease</keyword>
<dbReference type="Pfam" id="PF14551">
    <property type="entry name" value="MCM_N"/>
    <property type="match status" value="1"/>
</dbReference>